<dbReference type="EMBL" id="BMMD01000034">
    <property type="protein sequence ID" value="GGJ93477.1"/>
    <property type="molecule type" value="Genomic_DNA"/>
</dbReference>
<gene>
    <name evidence="2" type="ORF">GCM10011372_34930</name>
</gene>
<evidence type="ECO:0000313" key="3">
    <source>
        <dbReference type="Proteomes" id="UP000636956"/>
    </source>
</evidence>
<keyword evidence="3" id="KW-1185">Reference proteome</keyword>
<accession>A0A917UXL5</accession>
<feature type="transmembrane region" description="Helical" evidence="1">
    <location>
        <begin position="108"/>
        <end position="129"/>
    </location>
</feature>
<comment type="caution">
    <text evidence="2">The sequence shown here is derived from an EMBL/GenBank/DDBJ whole genome shotgun (WGS) entry which is preliminary data.</text>
</comment>
<dbReference type="AlphaFoldDB" id="A0A917UXL5"/>
<organism evidence="2 3">
    <name type="scientific">Agromyces bauzanensis</name>
    <dbReference type="NCBI Taxonomy" id="1308924"/>
    <lineage>
        <taxon>Bacteria</taxon>
        <taxon>Bacillati</taxon>
        <taxon>Actinomycetota</taxon>
        <taxon>Actinomycetes</taxon>
        <taxon>Micrococcales</taxon>
        <taxon>Microbacteriaceae</taxon>
        <taxon>Agromyces</taxon>
    </lineage>
</organism>
<evidence type="ECO:0000256" key="1">
    <source>
        <dbReference type="SAM" id="Phobius"/>
    </source>
</evidence>
<keyword evidence="1" id="KW-0472">Membrane</keyword>
<sequence length="167" mass="16752">MMRFTAGVSRPSTASVRAALISLVALAAVIVALVLMHGMSGTHTAVAHTAAAPVATAVSSIAGPTAGHEADDRVAGALGETGSASVLHASVFLGPASTVLTEAGGAPWLWLATLCLFIVVSLALVLRVMGSRRDLSARPAPGRSAASAASALVRAIPLRLAISIDRR</sequence>
<name>A0A917UXL5_9MICO</name>
<evidence type="ECO:0000313" key="2">
    <source>
        <dbReference type="EMBL" id="GGJ93477.1"/>
    </source>
</evidence>
<keyword evidence="1" id="KW-0812">Transmembrane</keyword>
<reference evidence="2" key="1">
    <citation type="journal article" date="2014" name="Int. J. Syst. Evol. Microbiol.">
        <title>Complete genome sequence of Corynebacterium casei LMG S-19264T (=DSM 44701T), isolated from a smear-ripened cheese.</title>
        <authorList>
            <consortium name="US DOE Joint Genome Institute (JGI-PGF)"/>
            <person name="Walter F."/>
            <person name="Albersmeier A."/>
            <person name="Kalinowski J."/>
            <person name="Ruckert C."/>
        </authorList>
    </citation>
    <scope>NUCLEOTIDE SEQUENCE</scope>
    <source>
        <strain evidence="2">CGMCC 1.8984</strain>
    </source>
</reference>
<proteinExistence type="predicted"/>
<protein>
    <submittedName>
        <fullName evidence="2">Uncharacterized protein</fullName>
    </submittedName>
</protein>
<dbReference type="Proteomes" id="UP000636956">
    <property type="component" value="Unassembled WGS sequence"/>
</dbReference>
<reference evidence="2" key="2">
    <citation type="submission" date="2020-09" db="EMBL/GenBank/DDBJ databases">
        <authorList>
            <person name="Sun Q."/>
            <person name="Zhou Y."/>
        </authorList>
    </citation>
    <scope>NUCLEOTIDE SEQUENCE</scope>
    <source>
        <strain evidence="2">CGMCC 1.8984</strain>
    </source>
</reference>
<keyword evidence="1" id="KW-1133">Transmembrane helix</keyword>